<keyword evidence="3" id="KW-1185">Reference proteome</keyword>
<dbReference type="EMBL" id="MSCN01000001">
    <property type="protein sequence ID" value="PQJ80288.1"/>
    <property type="molecule type" value="Genomic_DNA"/>
</dbReference>
<proteinExistence type="predicted"/>
<dbReference type="RefSeq" id="WP_105016885.1">
    <property type="nucleotide sequence ID" value="NZ_MSCN01000001.1"/>
</dbReference>
<sequence>MNIFKKIKAGALQYVLVISVIIAIIIFAFISLIYLQQRLTIKHNFSKEAISNTIAVFDFIKIKEFPYDKNSTIEVLENEHTNTTFQKKHWGIFDIGVATSTVKNEFFQKVALLGTQKKQRDALFLKDNNTSLVLVGKTKIVGNTSLPKQGVKTGNISGVSYYGNRLIYGQQKQSSSNLPKITNLESLKTFSQQIQSNEYANFELEEGLKLHQSFAKEGLLYQDNNSIFLQNTRLTGQLLIVSKSKIIVSASATLKNVILIAPVITIESNTKGNFQAIATKKILVEENVHLEYPSALVVIHKDTHQIQSQRTNQVKELNSIKIHKNTVVKGVLVYQSDNIQSNFDAQIQIAERVTIVGEVYSSKNIELLGKVYGSVYTNNFIIKKSGGVYVNHIYDGEINISKLPEQYTGLQIDQSSNQVAKWVD</sequence>
<accession>A0A2S7WRR0</accession>
<reference evidence="2 3" key="1">
    <citation type="submission" date="2016-12" db="EMBL/GenBank/DDBJ databases">
        <title>Trade-off between light-utilization and light-protection in marine flavobacteria.</title>
        <authorList>
            <person name="Kumagai Y."/>
            <person name="Yoshizawa S."/>
            <person name="Kogure K."/>
            <person name="Iwasaki W."/>
        </authorList>
    </citation>
    <scope>NUCLEOTIDE SEQUENCE [LARGE SCALE GENOMIC DNA]</scope>
    <source>
        <strain evidence="2 3">NBRC 108759</strain>
    </source>
</reference>
<dbReference type="AlphaFoldDB" id="A0A2S7WRR0"/>
<evidence type="ECO:0000313" key="3">
    <source>
        <dbReference type="Proteomes" id="UP000238882"/>
    </source>
</evidence>
<feature type="transmembrane region" description="Helical" evidence="1">
    <location>
        <begin position="12"/>
        <end position="35"/>
    </location>
</feature>
<name>A0A2S7WRR0_9FLAO</name>
<gene>
    <name evidence="2" type="ORF">BTO18_14360</name>
</gene>
<evidence type="ECO:0000256" key="1">
    <source>
        <dbReference type="SAM" id="Phobius"/>
    </source>
</evidence>
<protein>
    <submittedName>
        <fullName evidence="2">Uncharacterized protein</fullName>
    </submittedName>
</protein>
<keyword evidence="1" id="KW-1133">Transmembrane helix</keyword>
<evidence type="ECO:0000313" key="2">
    <source>
        <dbReference type="EMBL" id="PQJ80288.1"/>
    </source>
</evidence>
<dbReference type="Proteomes" id="UP000238882">
    <property type="component" value="Unassembled WGS sequence"/>
</dbReference>
<comment type="caution">
    <text evidence="2">The sequence shown here is derived from an EMBL/GenBank/DDBJ whole genome shotgun (WGS) entry which is preliminary data.</text>
</comment>
<keyword evidence="1" id="KW-0472">Membrane</keyword>
<dbReference type="OrthoDB" id="1004942at2"/>
<organism evidence="2 3">
    <name type="scientific">Polaribacter porphyrae</name>
    <dbReference type="NCBI Taxonomy" id="1137780"/>
    <lineage>
        <taxon>Bacteria</taxon>
        <taxon>Pseudomonadati</taxon>
        <taxon>Bacteroidota</taxon>
        <taxon>Flavobacteriia</taxon>
        <taxon>Flavobacteriales</taxon>
        <taxon>Flavobacteriaceae</taxon>
    </lineage>
</organism>
<keyword evidence="1" id="KW-0812">Transmembrane</keyword>